<protein>
    <submittedName>
        <fullName evidence="2">PhoD-like phosphatase</fullName>
    </submittedName>
</protein>
<dbReference type="SUPFAM" id="SSF56300">
    <property type="entry name" value="Metallo-dependent phosphatases"/>
    <property type="match status" value="1"/>
</dbReference>
<evidence type="ECO:0000313" key="3">
    <source>
        <dbReference type="Proteomes" id="UP000193100"/>
    </source>
</evidence>
<sequence length="656" mass="74203">MNERSSKPLSPVLAGPVLRHTSLNRLTLWLVGSCALALRLRLYLQDADEPWMDRVLTEKDVTRVRFGASAYLYLIDVGLNDPLPANTRIGYDLGVSDDTVDSGGSDERWIRKWAPHLCLPGAERPDFVIRERLDRIAHGSCRRPHSAAADGMVRVDQSLLEAEGDITERPALLLMTGDQIYADDVAGPMLRAIHQLIDRLGLYEETLTGGSVSDSKTLRENADTYFHREKLLPDVRSNEALIERFFGGVRKPVFTTANAHNHLISLSEVMAMYLLVWSPVCWELVERDQPALASKDAAVFQDQQAAIDDFVAGLPQVSRALAHLPTYMIFDDHDVTDDWNLSALWETTTYEHPFSRRIVGNALVAYLLCQGWGNNPDVFDDIMPAIKELAASAEQGGVFNHAGQDQLIDDLLQFQQWHYSLQTSPKVVVLDTRTRRWRSELNRARPSGLLDWEALTEFQQDVMGEDAVIVVSPAPMFGVKLIEAIQSVFTFFGKPLVVDAENWMAHRGAANVLLNIFGHSRTPETFVILSGDVHYSFVYDVRLRHRPERPRIWQITSSGLKNEFPHTLMEWLDRINRWLYAPWSPLNWFTKRRRMRVSPRLPEGRDAGERLWNNAGIGLVELDGTGAPTNIQQLNSRSGGTRFLKPERHGPDDHSH</sequence>
<reference evidence="2 3" key="1">
    <citation type="submission" date="2017-04" db="EMBL/GenBank/DDBJ databases">
        <title>Genome Sequence of Marinobacter salarius strain SMR5 Isolated from a culture of the Diatom Skeletonema marinoi.</title>
        <authorList>
            <person name="Topel M."/>
            <person name="Pinder M.I.M."/>
            <person name="Johansson O.N."/>
            <person name="Kourtchenko O."/>
            <person name="Godhe A."/>
            <person name="Clarke A.K."/>
        </authorList>
    </citation>
    <scope>NUCLEOTIDE SEQUENCE [LARGE SCALE GENOMIC DNA]</scope>
    <source>
        <strain evidence="2 3">SMR5</strain>
    </source>
</reference>
<dbReference type="RefSeq" id="WP_085681454.1">
    <property type="nucleotide sequence ID" value="NZ_CP020931.1"/>
</dbReference>
<feature type="region of interest" description="Disordered" evidence="1">
    <location>
        <begin position="624"/>
        <end position="656"/>
    </location>
</feature>
<dbReference type="GeneID" id="77256995"/>
<feature type="compositionally biased region" description="Polar residues" evidence="1">
    <location>
        <begin position="627"/>
        <end position="639"/>
    </location>
</feature>
<dbReference type="InterPro" id="IPR029052">
    <property type="entry name" value="Metallo-depent_PP-like"/>
</dbReference>
<dbReference type="EMBL" id="CP020931">
    <property type="protein sequence ID" value="ARM85111.1"/>
    <property type="molecule type" value="Genomic_DNA"/>
</dbReference>
<dbReference type="Proteomes" id="UP000193100">
    <property type="component" value="Chromosome"/>
</dbReference>
<dbReference type="PANTHER" id="PTHR37031">
    <property type="entry name" value="METALLOPHOSPHATASE BINDING DOMAIN PROTEIN"/>
    <property type="match status" value="1"/>
</dbReference>
<evidence type="ECO:0000256" key="1">
    <source>
        <dbReference type="SAM" id="MobiDB-lite"/>
    </source>
</evidence>
<organism evidence="2 3">
    <name type="scientific">Marinobacter salarius</name>
    <dbReference type="NCBI Taxonomy" id="1420917"/>
    <lineage>
        <taxon>Bacteria</taxon>
        <taxon>Pseudomonadati</taxon>
        <taxon>Pseudomonadota</taxon>
        <taxon>Gammaproteobacteria</taxon>
        <taxon>Pseudomonadales</taxon>
        <taxon>Marinobacteraceae</taxon>
        <taxon>Marinobacter</taxon>
    </lineage>
</organism>
<name>A0A1W6KCI1_9GAMM</name>
<evidence type="ECO:0000313" key="2">
    <source>
        <dbReference type="EMBL" id="ARM85111.1"/>
    </source>
</evidence>
<dbReference type="AlphaFoldDB" id="A0A1W6KCI1"/>
<dbReference type="Gene3D" id="3.60.21.70">
    <property type="entry name" value="PhoD-like phosphatase"/>
    <property type="match status" value="1"/>
</dbReference>
<proteinExistence type="predicted"/>
<dbReference type="PANTHER" id="PTHR37031:SF2">
    <property type="entry name" value="PHOD-LIKE PHOSPHATASE METALLOPHOSPHATASE DOMAIN-CONTAINING PROTEIN"/>
    <property type="match status" value="1"/>
</dbReference>
<gene>
    <name evidence="2" type="ORF">MARSALSMR5_03066</name>
</gene>
<dbReference type="InterPro" id="IPR038607">
    <property type="entry name" value="PhoD-like_sf"/>
</dbReference>
<feature type="compositionally biased region" description="Basic and acidic residues" evidence="1">
    <location>
        <begin position="644"/>
        <end position="656"/>
    </location>
</feature>
<accession>A0A1W6KCI1</accession>